<keyword evidence="4 7" id="KW-0812">Transmembrane</keyword>
<dbReference type="InterPro" id="IPR036259">
    <property type="entry name" value="MFS_trans_sf"/>
</dbReference>
<sequence length="498" mass="51172">MTVDEKRRNRAGAREWAGLAVLALPLLVLAMDVSVLYLAAPHLTAQLRPTSTQALWIMDAYGFLIAGFLVTMGTLGDRIGRRRLLLIGSAAFAAASLLAAFAPSAELLITARALLGITGATLMPSTLALIRTMFTDPAQRSVAIAVWMTTFTAGVAVGPLIGGMLLEAFWWGSVFLLAVPVMALVLLLGPWLLPEHRPQHAGRLDPASVLLSLLTIVPVVYGFKEIAHHGPDLVPLAALVIGAVAGALFVRRQRRMSDPLVDVRLFNNRTFSTALVLLLMGLLVVNGVFYLVPQFLQGVAGLSPLRTGMWLTVVAIASAGSSLLAPVVARRWGPARVIAAGAVISVVGFVLFTALDGSSAPAAVLATALVTAGLSPMGVLTTDLVVGSAPPERTGAAAALSETSGELGVGLGVAVMGTMVTAVYQAQMSGAPAQAGETLAGAVALAEQQHAPTAAGVLEAAREAFTSGINIVGIIGAVVLAGLAVAAIGLLRPAPDNS</sequence>
<organism evidence="9 10">
    <name type="scientific">Saccharopolyspora oryzae</name>
    <dbReference type="NCBI Taxonomy" id="2997343"/>
    <lineage>
        <taxon>Bacteria</taxon>
        <taxon>Bacillati</taxon>
        <taxon>Actinomycetota</taxon>
        <taxon>Actinomycetes</taxon>
        <taxon>Pseudonocardiales</taxon>
        <taxon>Pseudonocardiaceae</taxon>
        <taxon>Saccharopolyspora</taxon>
    </lineage>
</organism>
<dbReference type="PANTHER" id="PTHR42718:SF47">
    <property type="entry name" value="METHYL VIOLOGEN RESISTANCE PROTEIN SMVA"/>
    <property type="match status" value="1"/>
</dbReference>
<comment type="caution">
    <text evidence="9">The sequence shown here is derived from an EMBL/GenBank/DDBJ whole genome shotgun (WGS) entry which is preliminary data.</text>
</comment>
<feature type="transmembrane region" description="Helical" evidence="7">
    <location>
        <begin position="109"/>
        <end position="130"/>
    </location>
</feature>
<reference evidence="9 10" key="1">
    <citation type="submission" date="2022-11" db="EMBL/GenBank/DDBJ databases">
        <title>Draft genome sequence of Saccharopolyspora sp. WRP15-2 isolated from rhizosphere soils of wild rice in Thailand.</title>
        <authorList>
            <person name="Duangmal K."/>
            <person name="Kammanee S."/>
            <person name="Muangham S."/>
        </authorList>
    </citation>
    <scope>NUCLEOTIDE SEQUENCE [LARGE SCALE GENOMIC DNA]</scope>
    <source>
        <strain evidence="9 10">WRP15-2</strain>
    </source>
</reference>
<evidence type="ECO:0000256" key="2">
    <source>
        <dbReference type="ARBA" id="ARBA00022448"/>
    </source>
</evidence>
<evidence type="ECO:0000256" key="1">
    <source>
        <dbReference type="ARBA" id="ARBA00004651"/>
    </source>
</evidence>
<keyword evidence="5 7" id="KW-1133">Transmembrane helix</keyword>
<evidence type="ECO:0000256" key="3">
    <source>
        <dbReference type="ARBA" id="ARBA00022475"/>
    </source>
</evidence>
<keyword evidence="2" id="KW-0813">Transport</keyword>
<feature type="transmembrane region" description="Helical" evidence="7">
    <location>
        <begin position="204"/>
        <end position="221"/>
    </location>
</feature>
<dbReference type="PANTHER" id="PTHR42718">
    <property type="entry name" value="MAJOR FACILITATOR SUPERFAMILY MULTIDRUG TRANSPORTER MFSC"/>
    <property type="match status" value="1"/>
</dbReference>
<evidence type="ECO:0000259" key="8">
    <source>
        <dbReference type="PROSITE" id="PS50850"/>
    </source>
</evidence>
<dbReference type="CDD" id="cd17321">
    <property type="entry name" value="MFS_MMR_MDR_like"/>
    <property type="match status" value="1"/>
</dbReference>
<comment type="subcellular location">
    <subcellularLocation>
        <location evidence="1">Cell membrane</location>
        <topology evidence="1">Multi-pass membrane protein</topology>
    </subcellularLocation>
</comment>
<dbReference type="EMBL" id="JAQGLA010000031">
    <property type="protein sequence ID" value="MDA3627671.1"/>
    <property type="molecule type" value="Genomic_DNA"/>
</dbReference>
<evidence type="ECO:0000313" key="9">
    <source>
        <dbReference type="EMBL" id="MDA3627671.1"/>
    </source>
</evidence>
<feature type="transmembrane region" description="Helical" evidence="7">
    <location>
        <begin position="337"/>
        <end position="355"/>
    </location>
</feature>
<feature type="transmembrane region" description="Helical" evidence="7">
    <location>
        <begin position="233"/>
        <end position="250"/>
    </location>
</feature>
<proteinExistence type="predicted"/>
<dbReference type="RefSeq" id="WP_270950342.1">
    <property type="nucleotide sequence ID" value="NZ_JAQGLA010000031.1"/>
</dbReference>
<evidence type="ECO:0000256" key="5">
    <source>
        <dbReference type="ARBA" id="ARBA00022989"/>
    </source>
</evidence>
<keyword evidence="6 7" id="KW-0472">Membrane</keyword>
<keyword evidence="3" id="KW-1003">Cell membrane</keyword>
<dbReference type="Gene3D" id="1.20.1720.10">
    <property type="entry name" value="Multidrug resistance protein D"/>
    <property type="match status" value="1"/>
</dbReference>
<accession>A0ABT4V134</accession>
<dbReference type="InterPro" id="IPR011701">
    <property type="entry name" value="MFS"/>
</dbReference>
<gene>
    <name evidence="9" type="ORF">OU415_19685</name>
</gene>
<evidence type="ECO:0000313" key="10">
    <source>
        <dbReference type="Proteomes" id="UP001210380"/>
    </source>
</evidence>
<dbReference type="PROSITE" id="PS50850">
    <property type="entry name" value="MFS"/>
    <property type="match status" value="1"/>
</dbReference>
<feature type="transmembrane region" description="Helical" evidence="7">
    <location>
        <begin position="142"/>
        <end position="162"/>
    </location>
</feature>
<evidence type="ECO:0000256" key="4">
    <source>
        <dbReference type="ARBA" id="ARBA00022692"/>
    </source>
</evidence>
<dbReference type="Pfam" id="PF07690">
    <property type="entry name" value="MFS_1"/>
    <property type="match status" value="1"/>
</dbReference>
<keyword evidence="10" id="KW-1185">Reference proteome</keyword>
<feature type="transmembrane region" description="Helical" evidence="7">
    <location>
        <begin position="271"/>
        <end position="292"/>
    </location>
</feature>
<feature type="transmembrane region" description="Helical" evidence="7">
    <location>
        <begin position="168"/>
        <end position="192"/>
    </location>
</feature>
<dbReference type="SUPFAM" id="SSF103473">
    <property type="entry name" value="MFS general substrate transporter"/>
    <property type="match status" value="1"/>
</dbReference>
<feature type="transmembrane region" description="Helical" evidence="7">
    <location>
        <begin position="16"/>
        <end position="39"/>
    </location>
</feature>
<feature type="domain" description="Major facilitator superfamily (MFS) profile" evidence="8">
    <location>
        <begin position="18"/>
        <end position="494"/>
    </location>
</feature>
<feature type="transmembrane region" description="Helical" evidence="7">
    <location>
        <begin position="361"/>
        <end position="386"/>
    </location>
</feature>
<name>A0ABT4V134_9PSEU</name>
<feature type="transmembrane region" description="Helical" evidence="7">
    <location>
        <begin position="468"/>
        <end position="491"/>
    </location>
</feature>
<feature type="transmembrane region" description="Helical" evidence="7">
    <location>
        <begin position="307"/>
        <end position="325"/>
    </location>
</feature>
<feature type="transmembrane region" description="Helical" evidence="7">
    <location>
        <begin position="54"/>
        <end position="72"/>
    </location>
</feature>
<dbReference type="Proteomes" id="UP001210380">
    <property type="component" value="Unassembled WGS sequence"/>
</dbReference>
<protein>
    <submittedName>
        <fullName evidence="9">MFS transporter</fullName>
    </submittedName>
</protein>
<evidence type="ECO:0000256" key="6">
    <source>
        <dbReference type="ARBA" id="ARBA00023136"/>
    </source>
</evidence>
<evidence type="ECO:0000256" key="7">
    <source>
        <dbReference type="SAM" id="Phobius"/>
    </source>
</evidence>
<dbReference type="InterPro" id="IPR020846">
    <property type="entry name" value="MFS_dom"/>
</dbReference>
<dbReference type="Gene3D" id="1.20.1250.20">
    <property type="entry name" value="MFS general substrate transporter like domains"/>
    <property type="match status" value="1"/>
</dbReference>
<feature type="transmembrane region" description="Helical" evidence="7">
    <location>
        <begin position="84"/>
        <end position="103"/>
    </location>
</feature>